<accession>A0ABM9AW02</accession>
<dbReference type="RefSeq" id="WP_238808433.1">
    <property type="nucleotide sequence ID" value="NZ_CAKLPY010000004.1"/>
</dbReference>
<dbReference type="EMBL" id="CAKLPY010000004">
    <property type="protein sequence ID" value="CAH0997629.1"/>
    <property type="molecule type" value="Genomic_DNA"/>
</dbReference>
<reference evidence="1" key="1">
    <citation type="submission" date="2021-12" db="EMBL/GenBank/DDBJ databases">
        <authorList>
            <person name="Rodrigo-Torres L."/>
            <person name="Arahal R. D."/>
            <person name="Lucena T."/>
        </authorList>
    </citation>
    <scope>NUCLEOTIDE SEQUENCE</scope>
    <source>
        <strain evidence="1">CECT 8858</strain>
    </source>
</reference>
<comment type="caution">
    <text evidence="1">The sequence shown here is derived from an EMBL/GenBank/DDBJ whole genome shotgun (WGS) entry which is preliminary data.</text>
</comment>
<dbReference type="PROSITE" id="PS51257">
    <property type="entry name" value="PROKAR_LIPOPROTEIN"/>
    <property type="match status" value="1"/>
</dbReference>
<keyword evidence="2" id="KW-1185">Reference proteome</keyword>
<name>A0ABM9AW02_9BACT</name>
<organism evidence="1 2">
    <name type="scientific">Emticicia aquatica</name>
    <dbReference type="NCBI Taxonomy" id="1681835"/>
    <lineage>
        <taxon>Bacteria</taxon>
        <taxon>Pseudomonadati</taxon>
        <taxon>Bacteroidota</taxon>
        <taxon>Cytophagia</taxon>
        <taxon>Cytophagales</taxon>
        <taxon>Leadbetterellaceae</taxon>
        <taxon>Emticicia</taxon>
    </lineage>
</organism>
<evidence type="ECO:0000313" key="2">
    <source>
        <dbReference type="Proteomes" id="UP000837932"/>
    </source>
</evidence>
<evidence type="ECO:0000313" key="1">
    <source>
        <dbReference type="EMBL" id="CAH0997629.1"/>
    </source>
</evidence>
<proteinExistence type="predicted"/>
<protein>
    <recommendedName>
        <fullName evidence="3">Lipocalin-like domain-containing protein</fullName>
    </recommendedName>
</protein>
<gene>
    <name evidence="1" type="ORF">EMA8858_03763</name>
</gene>
<evidence type="ECO:0008006" key="3">
    <source>
        <dbReference type="Google" id="ProtNLM"/>
    </source>
</evidence>
<dbReference type="Proteomes" id="UP000837932">
    <property type="component" value="Unassembled WGS sequence"/>
</dbReference>
<sequence>MKKTFFATIMVALLVSCQIETTQENIIPAYSKLAGKWKLYKIVLGYPMLNGPSEIKNTYEEILEFNATSKTFSRIVDGKTTETSNFDVKPLTNGLNETNPRDAIVFTKTNTYSYLSFDEKTSSLILSQSTPIGAVLADGNSFYYQKVQ</sequence>